<comment type="caution">
    <text evidence="1">The sequence shown here is derived from an EMBL/GenBank/DDBJ whole genome shotgun (WGS) entry which is preliminary data.</text>
</comment>
<organism evidence="1 2">
    <name type="scientific">Geomonas paludis</name>
    <dbReference type="NCBI Taxonomy" id="2740185"/>
    <lineage>
        <taxon>Bacteria</taxon>
        <taxon>Pseudomonadati</taxon>
        <taxon>Thermodesulfobacteriota</taxon>
        <taxon>Desulfuromonadia</taxon>
        <taxon>Geobacterales</taxon>
        <taxon>Geobacteraceae</taxon>
        <taxon>Geomonas</taxon>
    </lineage>
</organism>
<name>A0A6V8MTV9_9BACT</name>
<dbReference type="EMBL" id="BLXY01000001">
    <property type="protein sequence ID" value="GFO63167.1"/>
    <property type="molecule type" value="Genomic_DNA"/>
</dbReference>
<gene>
    <name evidence="1" type="ORF">GMPD_10860</name>
</gene>
<evidence type="ECO:0000313" key="2">
    <source>
        <dbReference type="Proteomes" id="UP000568888"/>
    </source>
</evidence>
<protein>
    <submittedName>
        <fullName evidence="1">Uncharacterized protein</fullName>
    </submittedName>
</protein>
<dbReference type="Proteomes" id="UP000568888">
    <property type="component" value="Unassembled WGS sequence"/>
</dbReference>
<proteinExistence type="predicted"/>
<evidence type="ECO:0000313" key="1">
    <source>
        <dbReference type="EMBL" id="GFO63167.1"/>
    </source>
</evidence>
<reference evidence="2" key="1">
    <citation type="submission" date="2020-06" db="EMBL/GenBank/DDBJ databases">
        <title>Draft genomic sequecing of Geomonas sp. Red736.</title>
        <authorList>
            <person name="Itoh H."/>
            <person name="Xu Z.X."/>
            <person name="Ushijima N."/>
            <person name="Masuda Y."/>
            <person name="Shiratori Y."/>
            <person name="Senoo K."/>
        </authorList>
    </citation>
    <scope>NUCLEOTIDE SEQUENCE [LARGE SCALE GENOMIC DNA]</scope>
    <source>
        <strain evidence="2">Red736</strain>
    </source>
</reference>
<dbReference type="AlphaFoldDB" id="A0A6V8MTV9"/>
<accession>A0A6V8MTV9</accession>
<sequence>MAARRQTGLHPVENNDLKFTGRVFVYHTGTLFSSQKERLINEYKKKNLYLQLRGFDYWHDRNKGAGG</sequence>